<accession>A0ABW5RV68</accession>
<sequence length="345" mass="38517">MKIETTKLQNDWKQFNLINDNGMSIRLLNYGGIITQIITPDKDGTFENIVLGYKNYKDYETDPNFFGALIGRVAGRIQEANFEIDGKKHELEANDGANHLHGGSNGLHRVIWDTEPFQENDTIGVKLSHSSSDGEGGYPGNIKVSVTYMLNNKNELILQYSGTTDKTTPLTMTNHSYFNLSGNVKDTINNHHVIIDSKQFVELDDKLIPTGTITNAVNTPFDFRQGRKLNDGITTKAKQNKIAGNGYDHYFLFDHDRRESVVVKDTGNGRVLTIETDQPGMVMYTANNLGSGLELAEGPSKKHLGVCFETQGSPASLHHKGFPSVIVQPGEIYHQRTTFRFSVEY</sequence>
<dbReference type="InterPro" id="IPR047215">
    <property type="entry name" value="Galactose_mutarotase-like"/>
</dbReference>
<evidence type="ECO:0000313" key="6">
    <source>
        <dbReference type="EMBL" id="MFD2682364.1"/>
    </source>
</evidence>
<dbReference type="Gene3D" id="2.70.98.10">
    <property type="match status" value="1"/>
</dbReference>
<organism evidence="6 7">
    <name type="scientific">Bacillus seohaeanensis</name>
    <dbReference type="NCBI Taxonomy" id="284580"/>
    <lineage>
        <taxon>Bacteria</taxon>
        <taxon>Bacillati</taxon>
        <taxon>Bacillota</taxon>
        <taxon>Bacilli</taxon>
        <taxon>Bacillales</taxon>
        <taxon>Bacillaceae</taxon>
        <taxon>Bacillus</taxon>
    </lineage>
</organism>
<evidence type="ECO:0000256" key="2">
    <source>
        <dbReference type="ARBA" id="ARBA00006206"/>
    </source>
</evidence>
<reference evidence="7" key="1">
    <citation type="journal article" date="2019" name="Int. J. Syst. Evol. Microbiol.">
        <title>The Global Catalogue of Microorganisms (GCM) 10K type strain sequencing project: providing services to taxonomists for standard genome sequencing and annotation.</title>
        <authorList>
            <consortium name="The Broad Institute Genomics Platform"/>
            <consortium name="The Broad Institute Genome Sequencing Center for Infectious Disease"/>
            <person name="Wu L."/>
            <person name="Ma J."/>
        </authorList>
    </citation>
    <scope>NUCLEOTIDE SEQUENCE [LARGE SCALE GENOMIC DNA]</scope>
    <source>
        <strain evidence="7">KCTC 3913</strain>
    </source>
</reference>
<evidence type="ECO:0000256" key="5">
    <source>
        <dbReference type="PIRNR" id="PIRNR005096"/>
    </source>
</evidence>
<comment type="catalytic activity">
    <reaction evidence="5">
        <text>alpha-D-glucose = beta-D-glucose</text>
        <dbReference type="Rhea" id="RHEA:10264"/>
        <dbReference type="ChEBI" id="CHEBI:15903"/>
        <dbReference type="ChEBI" id="CHEBI:17925"/>
        <dbReference type="EC" id="5.1.3.3"/>
    </reaction>
</comment>
<comment type="similarity">
    <text evidence="2 5">Belongs to the aldose epimerase family.</text>
</comment>
<dbReference type="InterPro" id="IPR008183">
    <property type="entry name" value="Aldose_1/G6P_1-epimerase"/>
</dbReference>
<evidence type="ECO:0000256" key="4">
    <source>
        <dbReference type="ARBA" id="ARBA00023277"/>
    </source>
</evidence>
<dbReference type="InterPro" id="IPR011013">
    <property type="entry name" value="Gal_mutarotase_sf_dom"/>
</dbReference>
<evidence type="ECO:0000256" key="1">
    <source>
        <dbReference type="ARBA" id="ARBA00005028"/>
    </source>
</evidence>
<dbReference type="InterPro" id="IPR014718">
    <property type="entry name" value="GH-type_carb-bd"/>
</dbReference>
<dbReference type="SUPFAM" id="SSF74650">
    <property type="entry name" value="Galactose mutarotase-like"/>
    <property type="match status" value="1"/>
</dbReference>
<keyword evidence="7" id="KW-1185">Reference proteome</keyword>
<comment type="caution">
    <text evidence="6">The sequence shown here is derived from an EMBL/GenBank/DDBJ whole genome shotgun (WGS) entry which is preliminary data.</text>
</comment>
<dbReference type="PIRSF" id="PIRSF005096">
    <property type="entry name" value="GALM"/>
    <property type="match status" value="1"/>
</dbReference>
<dbReference type="Pfam" id="PF01263">
    <property type="entry name" value="Aldose_epim"/>
    <property type="match status" value="1"/>
</dbReference>
<name>A0ABW5RV68_9BACI</name>
<evidence type="ECO:0000256" key="3">
    <source>
        <dbReference type="ARBA" id="ARBA00023235"/>
    </source>
</evidence>
<dbReference type="PANTHER" id="PTHR10091">
    <property type="entry name" value="ALDOSE-1-EPIMERASE"/>
    <property type="match status" value="1"/>
</dbReference>
<dbReference type="Proteomes" id="UP001597506">
    <property type="component" value="Unassembled WGS sequence"/>
</dbReference>
<dbReference type="CDD" id="cd09019">
    <property type="entry name" value="galactose_mutarotase_like"/>
    <property type="match status" value="1"/>
</dbReference>
<dbReference type="NCBIfam" id="NF008277">
    <property type="entry name" value="PRK11055.1"/>
    <property type="match status" value="1"/>
</dbReference>
<dbReference type="EC" id="5.1.3.3" evidence="5"/>
<dbReference type="RefSeq" id="WP_377937046.1">
    <property type="nucleotide sequence ID" value="NZ_JBHUMF010000031.1"/>
</dbReference>
<dbReference type="PANTHER" id="PTHR10091:SF0">
    <property type="entry name" value="GALACTOSE MUTAROTASE"/>
    <property type="match status" value="1"/>
</dbReference>
<evidence type="ECO:0000313" key="7">
    <source>
        <dbReference type="Proteomes" id="UP001597506"/>
    </source>
</evidence>
<keyword evidence="4 5" id="KW-0119">Carbohydrate metabolism</keyword>
<comment type="pathway">
    <text evidence="1 5">Carbohydrate metabolism; hexose metabolism.</text>
</comment>
<dbReference type="GO" id="GO:0016853">
    <property type="term" value="F:isomerase activity"/>
    <property type="evidence" value="ECO:0007669"/>
    <property type="project" value="UniProtKB-KW"/>
</dbReference>
<dbReference type="InterPro" id="IPR015443">
    <property type="entry name" value="Aldose_1-epimerase"/>
</dbReference>
<gene>
    <name evidence="6" type="ORF">ACFSUL_16610</name>
</gene>
<proteinExistence type="inferred from homology"/>
<protein>
    <recommendedName>
        <fullName evidence="5">Aldose 1-epimerase</fullName>
        <ecNumber evidence="5">5.1.3.3</ecNumber>
    </recommendedName>
</protein>
<keyword evidence="3 5" id="KW-0413">Isomerase</keyword>
<dbReference type="EMBL" id="JBHUMF010000031">
    <property type="protein sequence ID" value="MFD2682364.1"/>
    <property type="molecule type" value="Genomic_DNA"/>
</dbReference>